<dbReference type="GO" id="GO:0004519">
    <property type="term" value="F:endonuclease activity"/>
    <property type="evidence" value="ECO:0007669"/>
    <property type="project" value="UniProtKB-KW"/>
</dbReference>
<reference evidence="3 4" key="1">
    <citation type="submission" date="2019-08" db="EMBL/GenBank/DDBJ databases">
        <title>Antarcticibacterium arcticum sp. nov., a bacterium isolated from marine sediment of the Canadian Beaufort Sea.</title>
        <authorList>
            <person name="Lee Y.M."/>
            <person name="Baek K."/>
            <person name="Lee D.-H."/>
            <person name="Shin S.C."/>
            <person name="Jin Y.K."/>
            <person name="Park Y."/>
        </authorList>
    </citation>
    <scope>NUCLEOTIDE SEQUENCE [LARGE SCALE GENOMIC DNA]</scope>
    <source>
        <strain evidence="3 4">PAMC 28998</strain>
    </source>
</reference>
<dbReference type="SUPFAM" id="SSF56219">
    <property type="entry name" value="DNase I-like"/>
    <property type="match status" value="1"/>
</dbReference>
<evidence type="ECO:0000313" key="3">
    <source>
        <dbReference type="EMBL" id="QED37400.1"/>
    </source>
</evidence>
<evidence type="ECO:0000259" key="2">
    <source>
        <dbReference type="Pfam" id="PF03372"/>
    </source>
</evidence>
<keyword evidence="1" id="KW-0472">Membrane</keyword>
<dbReference type="Pfam" id="PF03372">
    <property type="entry name" value="Exo_endo_phos"/>
    <property type="match status" value="1"/>
</dbReference>
<keyword evidence="4" id="KW-1185">Reference proteome</keyword>
<evidence type="ECO:0000256" key="1">
    <source>
        <dbReference type="SAM" id="Phobius"/>
    </source>
</evidence>
<keyword evidence="1" id="KW-0812">Transmembrane</keyword>
<accession>A0A5B8YHJ6</accession>
<dbReference type="RefSeq" id="WP_146832450.1">
    <property type="nucleotide sequence ID" value="NZ_CP042476.1"/>
</dbReference>
<keyword evidence="3" id="KW-0255">Endonuclease</keyword>
<feature type="transmembrane region" description="Helical" evidence="1">
    <location>
        <begin position="69"/>
        <end position="88"/>
    </location>
</feature>
<dbReference type="InterPro" id="IPR036691">
    <property type="entry name" value="Endo/exonu/phosph_ase_sf"/>
</dbReference>
<name>A0A5B8YHJ6_9FLAO</name>
<dbReference type="CDD" id="cd09084">
    <property type="entry name" value="EEP-2"/>
    <property type="match status" value="1"/>
</dbReference>
<keyword evidence="3" id="KW-0378">Hydrolase</keyword>
<dbReference type="AlphaFoldDB" id="A0A5B8YHJ6"/>
<dbReference type="Gene3D" id="3.60.10.10">
    <property type="entry name" value="Endonuclease/exonuclease/phosphatase"/>
    <property type="match status" value="1"/>
</dbReference>
<dbReference type="KEGG" id="anp:FK178_06555"/>
<protein>
    <submittedName>
        <fullName evidence="3">Endonuclease/exonuclease/phosphatase family protein</fullName>
    </submittedName>
</protein>
<dbReference type="InterPro" id="IPR005135">
    <property type="entry name" value="Endo/exonuclease/phosphatase"/>
</dbReference>
<dbReference type="EMBL" id="CP042476">
    <property type="protein sequence ID" value="QED37400.1"/>
    <property type="molecule type" value="Genomic_DNA"/>
</dbReference>
<proteinExistence type="predicted"/>
<dbReference type="OrthoDB" id="635146at2"/>
<feature type="transmembrane region" description="Helical" evidence="1">
    <location>
        <begin position="39"/>
        <end position="62"/>
    </location>
</feature>
<gene>
    <name evidence="3" type="ORF">FK178_06555</name>
</gene>
<dbReference type="Proteomes" id="UP000321954">
    <property type="component" value="Chromosome"/>
</dbReference>
<keyword evidence="3" id="KW-0540">Nuclease</keyword>
<organism evidence="3 4">
    <name type="scientific">Antarcticibacterium arcticum</name>
    <dbReference type="NCBI Taxonomy" id="2585771"/>
    <lineage>
        <taxon>Bacteria</taxon>
        <taxon>Pseudomonadati</taxon>
        <taxon>Bacteroidota</taxon>
        <taxon>Flavobacteriia</taxon>
        <taxon>Flavobacteriales</taxon>
        <taxon>Flavobacteriaceae</taxon>
        <taxon>Antarcticibacterium</taxon>
    </lineage>
</organism>
<keyword evidence="1" id="KW-1133">Transmembrane helix</keyword>
<dbReference type="GO" id="GO:0004527">
    <property type="term" value="F:exonuclease activity"/>
    <property type="evidence" value="ECO:0007669"/>
    <property type="project" value="UniProtKB-KW"/>
</dbReference>
<keyword evidence="3" id="KW-0269">Exonuclease</keyword>
<feature type="domain" description="Endonuclease/exonuclease/phosphatase" evidence="2">
    <location>
        <begin position="102"/>
        <end position="331"/>
    </location>
</feature>
<sequence>MKKLKFLDKFLFLLNSLLAFALLLSYLLPHIPPSNFPLLSVLSLGVPLLILGNVLFLIFWLLRLKRHFLLSLIILAAGYNYVVAWFQIGKKNESTTNELSVMSYNVRMFNAYKWVDDPLIPEKIQTFVNEQDPDILVTQEHYIGETGKFKEFPHSYIKLKDKGSEFGMAIFSKYPIVNKQSLDFPEDGNNNSIFIDIVKNEDTLRIFNVHFQSLNIKPGLQDIKDADSKQLIGRIGYGFKLQQDQAKILKEAIDESPYKTLVLGDFNNTAFSYIYRYIKGERFQDAFLLAGSGFARTFNLNYFPLRIDFLFIENSIPINSFEVFPVDYSDHFPLMARLNW</sequence>
<evidence type="ECO:0000313" key="4">
    <source>
        <dbReference type="Proteomes" id="UP000321954"/>
    </source>
</evidence>